<feature type="domain" description="ABC transmembrane type-1" evidence="10">
    <location>
        <begin position="62"/>
        <end position="321"/>
    </location>
</feature>
<evidence type="ECO:0000259" key="9">
    <source>
        <dbReference type="PROSITE" id="PS50893"/>
    </source>
</evidence>
<dbReference type="PROSITE" id="PS50893">
    <property type="entry name" value="ABC_TRANSPORTER_2"/>
    <property type="match status" value="1"/>
</dbReference>
<sequence length="570" mass="65574">MSSLKINFKIFQSFWAVGKLYWWESKEKWRAIGLLILLLALVSLESTIAVNQNTQRGEFFSGLANQQPERFWQAVFFYLLASILLAITVATWNYLQDKIRLYSRDWFTKYYLEKYFQNKNFYQIKVFDSEIDNPDQRIAEDIQAFCHRSVHVFTQWMKAIFDVMAFGIVLWSKSKLFVFILVIYSVVGILITTLGFGKILIPIKKEQLKREANFRFSLVRVRENAESIAFYDGDHREYTHLQQIFTPVLSIYNRVITWERNLEIFKNIYSYITWVVPALIVGPMILAGEAEVGVLSETGSAFGRIFYSLTILINMFEYLTSFAAGIERLESFEKVLESAKTVSPKGTSIINSVEDSRLSLQHLTLQTPNSERTLVKDLSVGVEPKKGLLIIGVSGCGKSSILRAIAGLWNSGTGQIYRPPLKEILFLPQRPYMILGSLRDQLLYPRTDLNISEQKIYQVLEQVNLSDLAERFGGLDAIEDWDHVLSMGEQQRVAFARLLLTQPRYAMLDEATSALDVNNEQSLYQHLQNLSTTYISVGHRPTLLPYHHQVLEVIGDETWRVSESVQPKIT</sequence>
<dbReference type="EMBL" id="CP159837">
    <property type="protein sequence ID" value="XCM37822.1"/>
    <property type="molecule type" value="Genomic_DNA"/>
</dbReference>
<dbReference type="AlphaFoldDB" id="A0AAU8JF27"/>
<evidence type="ECO:0000256" key="3">
    <source>
        <dbReference type="ARBA" id="ARBA00022692"/>
    </source>
</evidence>
<proteinExistence type="predicted"/>
<feature type="transmembrane region" description="Helical" evidence="8">
    <location>
        <begin position="152"/>
        <end position="171"/>
    </location>
</feature>
<dbReference type="SMART" id="SM00382">
    <property type="entry name" value="AAA"/>
    <property type="match status" value="1"/>
</dbReference>
<dbReference type="Gene3D" id="3.40.50.300">
    <property type="entry name" value="P-loop containing nucleotide triphosphate hydrolases"/>
    <property type="match status" value="1"/>
</dbReference>
<feature type="transmembrane region" description="Helical" evidence="8">
    <location>
        <begin position="75"/>
        <end position="95"/>
    </location>
</feature>
<dbReference type="InterPro" id="IPR036640">
    <property type="entry name" value="ABC1_TM_sf"/>
</dbReference>
<dbReference type="PANTHER" id="PTHR11384">
    <property type="entry name" value="ATP-BINDING CASSETTE, SUB-FAMILY D MEMBER"/>
    <property type="match status" value="1"/>
</dbReference>
<comment type="subcellular location">
    <subcellularLocation>
        <location evidence="1">Cell membrane</location>
        <topology evidence="1">Multi-pass membrane protein</topology>
    </subcellularLocation>
</comment>
<evidence type="ECO:0000256" key="6">
    <source>
        <dbReference type="ARBA" id="ARBA00022989"/>
    </source>
</evidence>
<keyword evidence="3 8" id="KW-0812">Transmembrane</keyword>
<keyword evidence="5 11" id="KW-0067">ATP-binding</keyword>
<protein>
    <submittedName>
        <fullName evidence="11">ABC transporter ATP-binding protein/permease</fullName>
    </submittedName>
</protein>
<keyword evidence="6 8" id="KW-1133">Transmembrane helix</keyword>
<dbReference type="Pfam" id="PF00005">
    <property type="entry name" value="ABC_tran"/>
    <property type="match status" value="1"/>
</dbReference>
<evidence type="ECO:0000256" key="4">
    <source>
        <dbReference type="ARBA" id="ARBA00022741"/>
    </source>
</evidence>
<dbReference type="InterPro" id="IPR011527">
    <property type="entry name" value="ABC1_TM_dom"/>
</dbReference>
<dbReference type="SUPFAM" id="SSF90123">
    <property type="entry name" value="ABC transporter transmembrane region"/>
    <property type="match status" value="1"/>
</dbReference>
<dbReference type="CDD" id="cd03223">
    <property type="entry name" value="ABCD_peroxisomal_ALDP"/>
    <property type="match status" value="1"/>
</dbReference>
<reference evidence="11" key="1">
    <citation type="submission" date="2024-07" db="EMBL/GenBank/DDBJ databases">
        <authorList>
            <person name="Kim Y.J."/>
            <person name="Jeong J.Y."/>
        </authorList>
    </citation>
    <scope>NUCLEOTIDE SEQUENCE</scope>
    <source>
        <strain evidence="11">GIHE-MW2</strain>
    </source>
</reference>
<dbReference type="InterPro" id="IPR027417">
    <property type="entry name" value="P-loop_NTPase"/>
</dbReference>
<keyword evidence="7 8" id="KW-0472">Membrane</keyword>
<dbReference type="Pfam" id="PF06472">
    <property type="entry name" value="ABC_membrane_2"/>
    <property type="match status" value="1"/>
</dbReference>
<evidence type="ECO:0000259" key="10">
    <source>
        <dbReference type="PROSITE" id="PS50929"/>
    </source>
</evidence>
<dbReference type="GO" id="GO:0005524">
    <property type="term" value="F:ATP binding"/>
    <property type="evidence" value="ECO:0007669"/>
    <property type="project" value="UniProtKB-KW"/>
</dbReference>
<gene>
    <name evidence="11" type="ORF">ABWT76_000624</name>
</gene>
<dbReference type="GO" id="GO:0005886">
    <property type="term" value="C:plasma membrane"/>
    <property type="evidence" value="ECO:0007669"/>
    <property type="project" value="UniProtKB-SubCell"/>
</dbReference>
<keyword evidence="4" id="KW-0547">Nucleotide-binding</keyword>
<organism evidence="11">
    <name type="scientific">Planktothricoides raciborskii GIHE-MW2</name>
    <dbReference type="NCBI Taxonomy" id="2792601"/>
    <lineage>
        <taxon>Bacteria</taxon>
        <taxon>Bacillati</taxon>
        <taxon>Cyanobacteriota</taxon>
        <taxon>Cyanophyceae</taxon>
        <taxon>Oscillatoriophycideae</taxon>
        <taxon>Oscillatoriales</taxon>
        <taxon>Oscillatoriaceae</taxon>
        <taxon>Planktothricoides</taxon>
    </lineage>
</organism>
<evidence type="ECO:0000256" key="5">
    <source>
        <dbReference type="ARBA" id="ARBA00022840"/>
    </source>
</evidence>
<dbReference type="RefSeq" id="WP_054468891.1">
    <property type="nucleotide sequence ID" value="NZ_CP159837.1"/>
</dbReference>
<feature type="transmembrane region" description="Helical" evidence="8">
    <location>
        <begin position="268"/>
        <end position="286"/>
    </location>
</feature>
<evidence type="ECO:0000256" key="8">
    <source>
        <dbReference type="SAM" id="Phobius"/>
    </source>
</evidence>
<dbReference type="PANTHER" id="PTHR11384:SF59">
    <property type="entry name" value="LYSOSOMAL COBALAMIN TRANSPORTER ABCD4"/>
    <property type="match status" value="1"/>
</dbReference>
<feature type="transmembrane region" description="Helical" evidence="8">
    <location>
        <begin position="306"/>
        <end position="326"/>
    </location>
</feature>
<name>A0AAU8JF27_9CYAN</name>
<dbReference type="Gene3D" id="1.20.1560.10">
    <property type="entry name" value="ABC transporter type 1, transmembrane domain"/>
    <property type="match status" value="1"/>
</dbReference>
<dbReference type="InterPro" id="IPR050835">
    <property type="entry name" value="ABC_transporter_sub-D"/>
</dbReference>
<dbReference type="GO" id="GO:0016887">
    <property type="term" value="F:ATP hydrolysis activity"/>
    <property type="evidence" value="ECO:0007669"/>
    <property type="project" value="InterPro"/>
</dbReference>
<evidence type="ECO:0000313" key="11">
    <source>
        <dbReference type="EMBL" id="XCM37822.1"/>
    </source>
</evidence>
<dbReference type="PROSITE" id="PS50929">
    <property type="entry name" value="ABC_TM1F"/>
    <property type="match status" value="1"/>
</dbReference>
<evidence type="ECO:0000256" key="7">
    <source>
        <dbReference type="ARBA" id="ARBA00023136"/>
    </source>
</evidence>
<dbReference type="InterPro" id="IPR003439">
    <property type="entry name" value="ABC_transporter-like_ATP-bd"/>
</dbReference>
<accession>A0AAU8JF27</accession>
<feature type="domain" description="ABC transporter" evidence="9">
    <location>
        <begin position="358"/>
        <end position="569"/>
    </location>
</feature>
<evidence type="ECO:0000256" key="1">
    <source>
        <dbReference type="ARBA" id="ARBA00004651"/>
    </source>
</evidence>
<dbReference type="InterPro" id="IPR003593">
    <property type="entry name" value="AAA+_ATPase"/>
</dbReference>
<dbReference type="SUPFAM" id="SSF52540">
    <property type="entry name" value="P-loop containing nucleoside triphosphate hydrolases"/>
    <property type="match status" value="1"/>
</dbReference>
<evidence type="ECO:0000256" key="2">
    <source>
        <dbReference type="ARBA" id="ARBA00022448"/>
    </source>
</evidence>
<feature type="transmembrane region" description="Helical" evidence="8">
    <location>
        <begin position="177"/>
        <end position="201"/>
    </location>
</feature>
<dbReference type="GO" id="GO:0140359">
    <property type="term" value="F:ABC-type transporter activity"/>
    <property type="evidence" value="ECO:0007669"/>
    <property type="project" value="InterPro"/>
</dbReference>
<keyword evidence="2" id="KW-0813">Transport</keyword>